<dbReference type="AlphaFoldDB" id="A0A3S4C4B6"/>
<feature type="region of interest" description="Disordered" evidence="1">
    <location>
        <begin position="1"/>
        <end position="27"/>
    </location>
</feature>
<dbReference type="EMBL" id="OUUZ01000008">
    <property type="protein sequence ID" value="SPQ21010.1"/>
    <property type="molecule type" value="Genomic_DNA"/>
</dbReference>
<gene>
    <name evidence="2" type="ORF">TT172_LOCUS3429</name>
</gene>
<evidence type="ECO:0000256" key="1">
    <source>
        <dbReference type="SAM" id="MobiDB-lite"/>
    </source>
</evidence>
<accession>A0A3S4C4B6</accession>
<dbReference type="InterPro" id="IPR025213">
    <property type="entry name" value="Sim4_Fta2"/>
</dbReference>
<protein>
    <submittedName>
        <fullName evidence="2">3bb0b0a5-ff46-4173-89c2-980e0ae5fa70</fullName>
    </submittedName>
</protein>
<dbReference type="Proteomes" id="UP000289323">
    <property type="component" value="Unassembled WGS sequence"/>
</dbReference>
<evidence type="ECO:0000313" key="3">
    <source>
        <dbReference type="Proteomes" id="UP000289323"/>
    </source>
</evidence>
<organism evidence="2 3">
    <name type="scientific">Thermothielavioides terrestris</name>
    <dbReference type="NCBI Taxonomy" id="2587410"/>
    <lineage>
        <taxon>Eukaryota</taxon>
        <taxon>Fungi</taxon>
        <taxon>Dikarya</taxon>
        <taxon>Ascomycota</taxon>
        <taxon>Pezizomycotina</taxon>
        <taxon>Sordariomycetes</taxon>
        <taxon>Sordariomycetidae</taxon>
        <taxon>Sordariales</taxon>
        <taxon>Chaetomiaceae</taxon>
        <taxon>Thermothielavioides</taxon>
    </lineage>
</organism>
<dbReference type="Pfam" id="PF13095">
    <property type="entry name" value="FTA2"/>
    <property type="match status" value="1"/>
</dbReference>
<name>A0A3S4C4B6_9PEZI</name>
<proteinExistence type="predicted"/>
<sequence>MNSTGSHLASLPNPPKPLPQVPGPKLAPFTRTATATIQFIQELGNPEQDMDGRVWKVNIQEKEYALKMVSSLMTASRQRSADRRDPALSNQFRFHCYKFLRSSLSGNAMRRLASPQLYADYFEPFHCECRAYGRLKEENREDLAVRAYGYLLLTPQQEAEISRLIAGVDYDPDYAKAELKGRNLWGRWEEHRHLPVRAIVKELVSPQDPFTSAQLSDLWRDLEDLHRLGILVRDINVFNYMGGKLIDFGRAWTIPHPWPLNSAPEQIERLRQQEPSGLQGAIVEWGIGNGWDWGKVVIPDELNKCVTGESQETDRYGADPRLYDWRKWEKNPAAVDKFYEKELFAEEPESTW</sequence>
<feature type="compositionally biased region" description="Pro residues" evidence="1">
    <location>
        <begin position="12"/>
        <end position="22"/>
    </location>
</feature>
<evidence type="ECO:0000313" key="2">
    <source>
        <dbReference type="EMBL" id="SPQ21010.1"/>
    </source>
</evidence>
<reference evidence="2 3" key="1">
    <citation type="submission" date="2018-04" db="EMBL/GenBank/DDBJ databases">
        <authorList>
            <person name="Huttner S."/>
            <person name="Dainat J."/>
        </authorList>
    </citation>
    <scope>NUCLEOTIDE SEQUENCE [LARGE SCALE GENOMIC DNA]</scope>
</reference>